<dbReference type="EMBL" id="PCRN01000110">
    <property type="protein sequence ID" value="PIP21984.1"/>
    <property type="molecule type" value="Genomic_DNA"/>
</dbReference>
<protein>
    <submittedName>
        <fullName evidence="1">Phosphopantetheine adenylyltransferase</fullName>
    </submittedName>
</protein>
<accession>A0A2G9YRW8</accession>
<evidence type="ECO:0000313" key="1">
    <source>
        <dbReference type="EMBL" id="PIP21984.1"/>
    </source>
</evidence>
<evidence type="ECO:0000313" key="2">
    <source>
        <dbReference type="Proteomes" id="UP000229054"/>
    </source>
</evidence>
<dbReference type="GO" id="GO:0016779">
    <property type="term" value="F:nucleotidyltransferase activity"/>
    <property type="evidence" value="ECO:0007669"/>
    <property type="project" value="UniProtKB-KW"/>
</dbReference>
<keyword evidence="1" id="KW-0548">Nucleotidyltransferase</keyword>
<feature type="non-terminal residue" evidence="1">
    <location>
        <position position="1"/>
    </location>
</feature>
<name>A0A2G9YRW8_9BACT</name>
<reference evidence="1 2" key="1">
    <citation type="submission" date="2017-09" db="EMBL/GenBank/DDBJ databases">
        <title>Depth-based differentiation of microbial function through sediment-hosted aquifers and enrichment of novel symbionts in the deep terrestrial subsurface.</title>
        <authorList>
            <person name="Probst A.J."/>
            <person name="Ladd B."/>
            <person name="Jarett J.K."/>
            <person name="Geller-Mcgrath D.E."/>
            <person name="Sieber C.M."/>
            <person name="Emerson J.B."/>
            <person name="Anantharaman K."/>
            <person name="Thomas B.C."/>
            <person name="Malmstrom R."/>
            <person name="Stieglmeier M."/>
            <person name="Klingl A."/>
            <person name="Woyke T."/>
            <person name="Ryan C.M."/>
            <person name="Banfield J.F."/>
        </authorList>
    </citation>
    <scope>NUCLEOTIDE SEQUENCE [LARGE SCALE GENOMIC DNA]</scope>
    <source>
        <strain evidence="1">CG23_combo_of_CG06-09_8_20_14_all_39_25</strain>
    </source>
</reference>
<gene>
    <name evidence="1" type="ORF">COX38_03130</name>
</gene>
<proteinExistence type="predicted"/>
<keyword evidence="1" id="KW-0808">Transferase</keyword>
<dbReference type="AlphaFoldDB" id="A0A2G9YRW8"/>
<dbReference type="InterPro" id="IPR014729">
    <property type="entry name" value="Rossmann-like_a/b/a_fold"/>
</dbReference>
<organism evidence="1 2">
    <name type="scientific">Candidatus Nealsonbacteria bacterium CG23_combo_of_CG06-09_8_20_14_all_39_25</name>
    <dbReference type="NCBI Taxonomy" id="1974723"/>
    <lineage>
        <taxon>Bacteria</taxon>
        <taxon>Candidatus Nealsoniibacteriota</taxon>
    </lineage>
</organism>
<dbReference type="Proteomes" id="UP000229054">
    <property type="component" value="Unassembled WGS sequence"/>
</dbReference>
<comment type="caution">
    <text evidence="1">The sequence shown here is derived from an EMBL/GenBank/DDBJ whole genome shotgun (WGS) entry which is preliminary data.</text>
</comment>
<sequence length="85" mass="10015">EERRKSLEKYLKKIGLKAKVIEINNIYGPAIQDKGIEAILLTEETFSNGRKINRKRKKNNLKELHYIVLPYLLDKTGKKFSNREK</sequence>
<dbReference type="Gene3D" id="3.40.50.620">
    <property type="entry name" value="HUPs"/>
    <property type="match status" value="1"/>
</dbReference>